<evidence type="ECO:0000256" key="2">
    <source>
        <dbReference type="SAM" id="Coils"/>
    </source>
</evidence>
<name>A0A0F9S3A3_9ZZZZ</name>
<keyword evidence="1" id="KW-0238">DNA-binding</keyword>
<keyword evidence="2" id="KW-0175">Coiled coil</keyword>
<dbReference type="SMART" id="SM00530">
    <property type="entry name" value="HTH_XRE"/>
    <property type="match status" value="1"/>
</dbReference>
<dbReference type="InterPro" id="IPR010982">
    <property type="entry name" value="Lambda_DNA-bd_dom_sf"/>
</dbReference>
<evidence type="ECO:0000259" key="3">
    <source>
        <dbReference type="PROSITE" id="PS50943"/>
    </source>
</evidence>
<dbReference type="CDD" id="cd00093">
    <property type="entry name" value="HTH_XRE"/>
    <property type="match status" value="1"/>
</dbReference>
<evidence type="ECO:0000313" key="4">
    <source>
        <dbReference type="EMBL" id="KKN56732.1"/>
    </source>
</evidence>
<dbReference type="PANTHER" id="PTHR46797">
    <property type="entry name" value="HTH-TYPE TRANSCRIPTIONAL REGULATOR"/>
    <property type="match status" value="1"/>
</dbReference>
<dbReference type="Pfam" id="PF01381">
    <property type="entry name" value="HTH_3"/>
    <property type="match status" value="1"/>
</dbReference>
<dbReference type="GO" id="GO:0003700">
    <property type="term" value="F:DNA-binding transcription factor activity"/>
    <property type="evidence" value="ECO:0007669"/>
    <property type="project" value="TreeGrafter"/>
</dbReference>
<protein>
    <recommendedName>
        <fullName evidence="3">HTH cro/C1-type domain-containing protein</fullName>
    </recommendedName>
</protein>
<evidence type="ECO:0000256" key="1">
    <source>
        <dbReference type="ARBA" id="ARBA00023125"/>
    </source>
</evidence>
<accession>A0A0F9S3A3</accession>
<sequence length="157" mass="18297">MKKYFFTEQISKKFKAIDDLPAWLSNYPDFKDQIKLLRKTLGMTQEQLGKMVNRSLRSIQQIEGGEARPKISTLYKIAKALNTELKITLVPRQNIIEFLDEKASKKAEQLVKLTETSSALEIQSPSKEESKAQVKRLKNEILEKRRDSLWNQNRTKK</sequence>
<feature type="coiled-coil region" evidence="2">
    <location>
        <begin position="96"/>
        <end position="147"/>
    </location>
</feature>
<dbReference type="GO" id="GO:0005829">
    <property type="term" value="C:cytosol"/>
    <property type="evidence" value="ECO:0007669"/>
    <property type="project" value="TreeGrafter"/>
</dbReference>
<dbReference type="InterPro" id="IPR050807">
    <property type="entry name" value="TransReg_Diox_bact_type"/>
</dbReference>
<dbReference type="EMBL" id="LAZR01000833">
    <property type="protein sequence ID" value="KKN56732.1"/>
    <property type="molecule type" value="Genomic_DNA"/>
</dbReference>
<proteinExistence type="predicted"/>
<organism evidence="4">
    <name type="scientific">marine sediment metagenome</name>
    <dbReference type="NCBI Taxonomy" id="412755"/>
    <lineage>
        <taxon>unclassified sequences</taxon>
        <taxon>metagenomes</taxon>
        <taxon>ecological metagenomes</taxon>
    </lineage>
</organism>
<reference evidence="4" key="1">
    <citation type="journal article" date="2015" name="Nature">
        <title>Complex archaea that bridge the gap between prokaryotes and eukaryotes.</title>
        <authorList>
            <person name="Spang A."/>
            <person name="Saw J.H."/>
            <person name="Jorgensen S.L."/>
            <person name="Zaremba-Niedzwiedzka K."/>
            <person name="Martijn J."/>
            <person name="Lind A.E."/>
            <person name="van Eijk R."/>
            <person name="Schleper C."/>
            <person name="Guy L."/>
            <person name="Ettema T.J."/>
        </authorList>
    </citation>
    <scope>NUCLEOTIDE SEQUENCE</scope>
</reference>
<dbReference type="PROSITE" id="PS50943">
    <property type="entry name" value="HTH_CROC1"/>
    <property type="match status" value="1"/>
</dbReference>
<comment type="caution">
    <text evidence="4">The sequence shown here is derived from an EMBL/GenBank/DDBJ whole genome shotgun (WGS) entry which is preliminary data.</text>
</comment>
<dbReference type="GO" id="GO:0003677">
    <property type="term" value="F:DNA binding"/>
    <property type="evidence" value="ECO:0007669"/>
    <property type="project" value="UniProtKB-KW"/>
</dbReference>
<dbReference type="AlphaFoldDB" id="A0A0F9S3A3"/>
<dbReference type="PANTHER" id="PTHR46797:SF1">
    <property type="entry name" value="METHYLPHOSPHONATE SYNTHASE"/>
    <property type="match status" value="1"/>
</dbReference>
<dbReference type="InterPro" id="IPR001387">
    <property type="entry name" value="Cro/C1-type_HTH"/>
</dbReference>
<gene>
    <name evidence="4" type="ORF">LCGC14_0569140</name>
</gene>
<dbReference type="SUPFAM" id="SSF47413">
    <property type="entry name" value="lambda repressor-like DNA-binding domains"/>
    <property type="match status" value="1"/>
</dbReference>
<dbReference type="Gene3D" id="1.10.260.40">
    <property type="entry name" value="lambda repressor-like DNA-binding domains"/>
    <property type="match status" value="1"/>
</dbReference>
<feature type="domain" description="HTH cro/C1-type" evidence="3">
    <location>
        <begin position="34"/>
        <end position="90"/>
    </location>
</feature>